<dbReference type="CDD" id="cd00038">
    <property type="entry name" value="CAP_ED"/>
    <property type="match status" value="1"/>
</dbReference>
<sequence>MKRLEAAIKARVDFPASALARLKEEFVEKKLPKGELLLPMGKVCRSLFFIEEGLARSFYYSDSGSDISLWFFREGEFLTNSESFFQQKPSIYNIELLEDAHLYEISHQRLEQLFEELHLIERFGRLLAIEMLGEMIQRSHAMQFKSAKERYNFMLERYPDLFQRLRLSDIASFLGIRPETLSRIRAKH</sequence>
<feature type="domain" description="Cyclic nucleotide-binding" evidence="1">
    <location>
        <begin position="10"/>
        <end position="114"/>
    </location>
</feature>
<dbReference type="EMBL" id="JH719942">
    <property type="protein sequence ID" value="EJF54545.1"/>
    <property type="molecule type" value="Genomic_DNA"/>
</dbReference>
<dbReference type="InterPro" id="IPR018490">
    <property type="entry name" value="cNMP-bd_dom_sf"/>
</dbReference>
<dbReference type="InterPro" id="IPR014710">
    <property type="entry name" value="RmlC-like_jellyroll"/>
</dbReference>
<dbReference type="AlphaFoldDB" id="J1I6V0"/>
<evidence type="ECO:0000313" key="2">
    <source>
        <dbReference type="EMBL" id="EJF54545.1"/>
    </source>
</evidence>
<dbReference type="Gene3D" id="2.60.120.10">
    <property type="entry name" value="Jelly Rolls"/>
    <property type="match status" value="1"/>
</dbReference>
<dbReference type="InterPro" id="IPR000595">
    <property type="entry name" value="cNMP-bd_dom"/>
</dbReference>
<gene>
    <name evidence="2" type="ORF">SapgrDRAFT_2891</name>
</gene>
<evidence type="ECO:0000259" key="1">
    <source>
        <dbReference type="PROSITE" id="PS50042"/>
    </source>
</evidence>
<reference evidence="3" key="1">
    <citation type="journal article" date="2012" name="Stand. Genomic Sci.">
        <title>Permanent draft genome sequence of the gliding predator Saprospira grandis strain Sa g1 (= HR1).</title>
        <authorList>
            <person name="Mavromatis K."/>
            <person name="Chertkov O."/>
            <person name="Lapidus A."/>
            <person name="Nolan M."/>
            <person name="Lucas S."/>
            <person name="Tice H."/>
            <person name="Del Rio T.G."/>
            <person name="Cheng J.F."/>
            <person name="Han C."/>
            <person name="Tapia R."/>
            <person name="Bruce D."/>
            <person name="Goodwin L.A."/>
            <person name="Pitluck S."/>
            <person name="Huntemann M."/>
            <person name="Liolios K."/>
            <person name="Pagani I."/>
            <person name="Ivanova N."/>
            <person name="Mikhailova N."/>
            <person name="Pati A."/>
            <person name="Chen A."/>
            <person name="Palaniappan K."/>
            <person name="Land M."/>
            <person name="Brambilla E.M."/>
            <person name="Rohde M."/>
            <person name="Spring S."/>
            <person name="Goker M."/>
            <person name="Detter J.C."/>
            <person name="Bristow J."/>
            <person name="Eisen J.A."/>
            <person name="Markowitz V."/>
            <person name="Hugenholtz P."/>
            <person name="Kyrpides N.C."/>
            <person name="Klenk H.P."/>
            <person name="Woyke T."/>
        </authorList>
    </citation>
    <scope>NUCLEOTIDE SEQUENCE [LARGE SCALE GENOMIC DNA]</scope>
    <source>
        <strain evidence="3">DSM 2844</strain>
    </source>
</reference>
<proteinExistence type="predicted"/>
<protein>
    <submittedName>
        <fullName evidence="2">cAMP-binding protein</fullName>
    </submittedName>
</protein>
<accession>J1I6V0</accession>
<name>J1I6V0_9BACT</name>
<organism evidence="2 3">
    <name type="scientific">Saprospira grandis DSM 2844</name>
    <dbReference type="NCBI Taxonomy" id="694433"/>
    <lineage>
        <taxon>Bacteria</taxon>
        <taxon>Pseudomonadati</taxon>
        <taxon>Bacteroidota</taxon>
        <taxon>Saprospiria</taxon>
        <taxon>Saprospirales</taxon>
        <taxon>Saprospiraceae</taxon>
        <taxon>Saprospira</taxon>
    </lineage>
</organism>
<dbReference type="PROSITE" id="PS50042">
    <property type="entry name" value="CNMP_BINDING_3"/>
    <property type="match status" value="1"/>
</dbReference>
<dbReference type="Pfam" id="PF00027">
    <property type="entry name" value="cNMP_binding"/>
    <property type="match status" value="1"/>
</dbReference>
<dbReference type="RefSeq" id="WP_002660279.1">
    <property type="nucleotide sequence ID" value="NZ_JH719942.1"/>
</dbReference>
<evidence type="ECO:0000313" key="3">
    <source>
        <dbReference type="Proteomes" id="UP000005113"/>
    </source>
</evidence>
<dbReference type="SUPFAM" id="SSF51206">
    <property type="entry name" value="cAMP-binding domain-like"/>
    <property type="match status" value="1"/>
</dbReference>
<dbReference type="HOGENOM" id="CLU_075053_9_3_10"/>
<dbReference type="Proteomes" id="UP000005113">
    <property type="component" value="Unassembled WGS sequence"/>
</dbReference>